<dbReference type="Proteomes" id="UP000326565">
    <property type="component" value="Unassembled WGS sequence"/>
</dbReference>
<feature type="compositionally biased region" description="Polar residues" evidence="1">
    <location>
        <begin position="20"/>
        <end position="42"/>
    </location>
</feature>
<feature type="compositionally biased region" description="Polar residues" evidence="1">
    <location>
        <begin position="67"/>
        <end position="80"/>
    </location>
</feature>
<proteinExistence type="predicted"/>
<dbReference type="OrthoDB" id="4765225at2759"/>
<sequence>MSILRSLRPLTRQIRPSPRGPQTSRLASTNAATGQANISNPKSSNPESQSINSSRGKESRHSDTADTRSVQSPISSQRGPTSEAHEGEEQTSTDAQIKNDPSEPGAKKRENVERAGRRPLGPEDKQ</sequence>
<gene>
    <name evidence="2" type="ORF">BDV29DRAFT_160562</name>
</gene>
<feature type="compositionally biased region" description="Basic and acidic residues" evidence="1">
    <location>
        <begin position="105"/>
        <end position="126"/>
    </location>
</feature>
<dbReference type="AlphaFoldDB" id="A0A5N5WP66"/>
<feature type="compositionally biased region" description="Basic and acidic residues" evidence="1">
    <location>
        <begin position="55"/>
        <end position="66"/>
    </location>
</feature>
<feature type="region of interest" description="Disordered" evidence="1">
    <location>
        <begin position="1"/>
        <end position="126"/>
    </location>
</feature>
<name>A0A5N5WP66_9EURO</name>
<evidence type="ECO:0000313" key="2">
    <source>
        <dbReference type="EMBL" id="KAB8070321.1"/>
    </source>
</evidence>
<protein>
    <submittedName>
        <fullName evidence="2">Uncharacterized protein</fullName>
    </submittedName>
</protein>
<evidence type="ECO:0000256" key="1">
    <source>
        <dbReference type="SAM" id="MobiDB-lite"/>
    </source>
</evidence>
<reference evidence="2 3" key="1">
    <citation type="submission" date="2019-04" db="EMBL/GenBank/DDBJ databases">
        <title>Friends and foes A comparative genomics study of 23 Aspergillus species from section Flavi.</title>
        <authorList>
            <consortium name="DOE Joint Genome Institute"/>
            <person name="Kjaerbolling I."/>
            <person name="Vesth T."/>
            <person name="Frisvad J.C."/>
            <person name="Nybo J.L."/>
            <person name="Theobald S."/>
            <person name="Kildgaard S."/>
            <person name="Isbrandt T."/>
            <person name="Kuo A."/>
            <person name="Sato A."/>
            <person name="Lyhne E.K."/>
            <person name="Kogle M.E."/>
            <person name="Wiebenga A."/>
            <person name="Kun R.S."/>
            <person name="Lubbers R.J."/>
            <person name="Makela M.R."/>
            <person name="Barry K."/>
            <person name="Chovatia M."/>
            <person name="Clum A."/>
            <person name="Daum C."/>
            <person name="Haridas S."/>
            <person name="He G."/>
            <person name="LaButti K."/>
            <person name="Lipzen A."/>
            <person name="Mondo S."/>
            <person name="Riley R."/>
            <person name="Salamov A."/>
            <person name="Simmons B.A."/>
            <person name="Magnuson J.K."/>
            <person name="Henrissat B."/>
            <person name="Mortensen U.H."/>
            <person name="Larsen T.O."/>
            <person name="Devries R.P."/>
            <person name="Grigoriev I.V."/>
            <person name="Machida M."/>
            <person name="Baker S.E."/>
            <person name="Andersen M.R."/>
        </authorList>
    </citation>
    <scope>NUCLEOTIDE SEQUENCE [LARGE SCALE GENOMIC DNA]</scope>
    <source>
        <strain evidence="2 3">CBS 151.66</strain>
    </source>
</reference>
<feature type="compositionally biased region" description="Low complexity" evidence="1">
    <location>
        <begin position="43"/>
        <end position="54"/>
    </location>
</feature>
<dbReference type="EMBL" id="ML732306">
    <property type="protein sequence ID" value="KAB8070321.1"/>
    <property type="molecule type" value="Genomic_DNA"/>
</dbReference>
<evidence type="ECO:0000313" key="3">
    <source>
        <dbReference type="Proteomes" id="UP000326565"/>
    </source>
</evidence>
<accession>A0A5N5WP66</accession>
<organism evidence="2 3">
    <name type="scientific">Aspergillus leporis</name>
    <dbReference type="NCBI Taxonomy" id="41062"/>
    <lineage>
        <taxon>Eukaryota</taxon>
        <taxon>Fungi</taxon>
        <taxon>Dikarya</taxon>
        <taxon>Ascomycota</taxon>
        <taxon>Pezizomycotina</taxon>
        <taxon>Eurotiomycetes</taxon>
        <taxon>Eurotiomycetidae</taxon>
        <taxon>Eurotiales</taxon>
        <taxon>Aspergillaceae</taxon>
        <taxon>Aspergillus</taxon>
        <taxon>Aspergillus subgen. Circumdati</taxon>
    </lineage>
</organism>
<keyword evidence="3" id="KW-1185">Reference proteome</keyword>